<keyword evidence="2" id="KW-1185">Reference proteome</keyword>
<dbReference type="Proteomes" id="UP001454036">
    <property type="component" value="Unassembled WGS sequence"/>
</dbReference>
<evidence type="ECO:0000313" key="2">
    <source>
        <dbReference type="Proteomes" id="UP001454036"/>
    </source>
</evidence>
<comment type="caution">
    <text evidence="1">The sequence shown here is derived from an EMBL/GenBank/DDBJ whole genome shotgun (WGS) entry which is preliminary data.</text>
</comment>
<organism evidence="1 2">
    <name type="scientific">Lithospermum erythrorhizon</name>
    <name type="common">Purple gromwell</name>
    <name type="synonym">Lithospermum officinale var. erythrorhizon</name>
    <dbReference type="NCBI Taxonomy" id="34254"/>
    <lineage>
        <taxon>Eukaryota</taxon>
        <taxon>Viridiplantae</taxon>
        <taxon>Streptophyta</taxon>
        <taxon>Embryophyta</taxon>
        <taxon>Tracheophyta</taxon>
        <taxon>Spermatophyta</taxon>
        <taxon>Magnoliopsida</taxon>
        <taxon>eudicotyledons</taxon>
        <taxon>Gunneridae</taxon>
        <taxon>Pentapetalae</taxon>
        <taxon>asterids</taxon>
        <taxon>lamiids</taxon>
        <taxon>Boraginales</taxon>
        <taxon>Boraginaceae</taxon>
        <taxon>Boraginoideae</taxon>
        <taxon>Lithospermeae</taxon>
        <taxon>Lithospermum</taxon>
    </lineage>
</organism>
<gene>
    <name evidence="1" type="ORF">LIER_41325</name>
</gene>
<proteinExistence type="predicted"/>
<name>A0AAV3RAL8_LITER</name>
<reference evidence="1 2" key="1">
    <citation type="submission" date="2024-01" db="EMBL/GenBank/DDBJ databases">
        <title>The complete chloroplast genome sequence of Lithospermum erythrorhizon: insights into the phylogenetic relationship among Boraginaceae species and the maternal lineages of purple gromwells.</title>
        <authorList>
            <person name="Okada T."/>
            <person name="Watanabe K."/>
        </authorList>
    </citation>
    <scope>NUCLEOTIDE SEQUENCE [LARGE SCALE GENOMIC DNA]</scope>
</reference>
<dbReference type="AlphaFoldDB" id="A0AAV3RAL8"/>
<evidence type="ECO:0008006" key="3">
    <source>
        <dbReference type="Google" id="ProtNLM"/>
    </source>
</evidence>
<protein>
    <recommendedName>
        <fullName evidence="3">Zinc finger PMZ-type domain-containing protein</fullName>
    </recommendedName>
</protein>
<accession>A0AAV3RAL8</accession>
<sequence length="137" mass="15886">MPMKCDRKWQLNRIPCKYACATIRLNGEIVEDYVDECYILNTYKAVYDHSVMLMYGPNLWPQTRKTPPLKARTRQTPTMYRMGTSTIGVAIKAPPPMATSLMHNQAFRPPARTMQKPPNVYVQVDQKFIKMKDLSKD</sequence>
<evidence type="ECO:0000313" key="1">
    <source>
        <dbReference type="EMBL" id="GAA0172381.1"/>
    </source>
</evidence>
<dbReference type="EMBL" id="BAABME010025583">
    <property type="protein sequence ID" value="GAA0172381.1"/>
    <property type="molecule type" value="Genomic_DNA"/>
</dbReference>